<dbReference type="Pfam" id="PF10676">
    <property type="entry name" value="gerPA"/>
    <property type="match status" value="1"/>
</dbReference>
<keyword evidence="2" id="KW-1185">Reference proteome</keyword>
<dbReference type="EMBL" id="BOSE01000001">
    <property type="protein sequence ID" value="GIP15286.1"/>
    <property type="molecule type" value="Genomic_DNA"/>
</dbReference>
<comment type="caution">
    <text evidence="1">The sequence shown here is derived from an EMBL/GenBank/DDBJ whole genome shotgun (WGS) entry which is preliminary data.</text>
</comment>
<evidence type="ECO:0000313" key="1">
    <source>
        <dbReference type="EMBL" id="GIP15286.1"/>
    </source>
</evidence>
<gene>
    <name evidence="1" type="primary">gerPA</name>
    <name evidence="1" type="ORF">J40TS1_09280</name>
</gene>
<dbReference type="AlphaFoldDB" id="A0A919YND2"/>
<protein>
    <submittedName>
        <fullName evidence="1">Spore germination protein GerPA</fullName>
    </submittedName>
</protein>
<organism evidence="1 2">
    <name type="scientific">Paenibacillus montaniterrae</name>
    <dbReference type="NCBI Taxonomy" id="429341"/>
    <lineage>
        <taxon>Bacteria</taxon>
        <taxon>Bacillati</taxon>
        <taxon>Bacillota</taxon>
        <taxon>Bacilli</taxon>
        <taxon>Bacillales</taxon>
        <taxon>Paenibacillaceae</taxon>
        <taxon>Paenibacillus</taxon>
    </lineage>
</organism>
<dbReference type="PANTHER" id="PTHR37808">
    <property type="entry name" value="SPORE GERMINATION PROTEIN-LIKE PROTEIN YDZR-RELATED"/>
    <property type="match status" value="1"/>
</dbReference>
<proteinExistence type="predicted"/>
<dbReference type="PANTHER" id="PTHR37808:SF3">
    <property type="entry name" value="SPORE GERMINATION PROTEIN GERPA-RELATED"/>
    <property type="match status" value="1"/>
</dbReference>
<reference evidence="1" key="1">
    <citation type="submission" date="2021-03" db="EMBL/GenBank/DDBJ databases">
        <title>Antimicrobial resistance genes in bacteria isolated from Japanese honey, and their potential for conferring macrolide and lincosamide resistance in the American foulbrood pathogen Paenibacillus larvae.</title>
        <authorList>
            <person name="Okamoto M."/>
            <person name="Kumagai M."/>
            <person name="Kanamori H."/>
            <person name="Takamatsu D."/>
        </authorList>
    </citation>
    <scope>NUCLEOTIDE SEQUENCE</scope>
    <source>
        <strain evidence="1">J40TS1</strain>
    </source>
</reference>
<dbReference type="RefSeq" id="WP_213513507.1">
    <property type="nucleotide sequence ID" value="NZ_BOSE01000001.1"/>
</dbReference>
<accession>A0A919YND2</accession>
<dbReference type="Proteomes" id="UP000683139">
    <property type="component" value="Unassembled WGS sequence"/>
</dbReference>
<sequence>MPAFVGFVNIVSNGSGAVVQFGDAVGVTPTSSSKTFAGAGSFLTGSLANSNTGASATNSLDNEVVGNLGGATS</sequence>
<name>A0A919YND2_9BACL</name>
<dbReference type="InterPro" id="IPR019618">
    <property type="entry name" value="Spore_germination_GerPA"/>
</dbReference>
<evidence type="ECO:0000313" key="2">
    <source>
        <dbReference type="Proteomes" id="UP000683139"/>
    </source>
</evidence>